<proteinExistence type="predicted"/>
<comment type="caution">
    <text evidence="1">The sequence shown here is derived from an EMBL/GenBank/DDBJ whole genome shotgun (WGS) entry which is preliminary data.</text>
</comment>
<keyword evidence="2" id="KW-1185">Reference proteome</keyword>
<name>A0A4R1FXV3_9NOCA</name>
<protein>
    <submittedName>
        <fullName evidence="1">Uncharacterized protein</fullName>
    </submittedName>
</protein>
<evidence type="ECO:0000313" key="1">
    <source>
        <dbReference type="EMBL" id="TCJ97658.1"/>
    </source>
</evidence>
<dbReference type="EMBL" id="SMFR01000002">
    <property type="protein sequence ID" value="TCJ97658.1"/>
    <property type="molecule type" value="Genomic_DNA"/>
</dbReference>
<dbReference type="Proteomes" id="UP000294856">
    <property type="component" value="Unassembled WGS sequence"/>
</dbReference>
<evidence type="ECO:0000313" key="2">
    <source>
        <dbReference type="Proteomes" id="UP000294856"/>
    </source>
</evidence>
<organism evidence="1 2">
    <name type="scientific">Nocardia alba</name>
    <dbReference type="NCBI Taxonomy" id="225051"/>
    <lineage>
        <taxon>Bacteria</taxon>
        <taxon>Bacillati</taxon>
        <taxon>Actinomycetota</taxon>
        <taxon>Actinomycetes</taxon>
        <taxon>Mycobacteriales</taxon>
        <taxon>Nocardiaceae</taxon>
        <taxon>Nocardia</taxon>
    </lineage>
</organism>
<dbReference type="STRING" id="1210063.GCA_001612665_01362"/>
<reference evidence="1 2" key="1">
    <citation type="submission" date="2019-03" db="EMBL/GenBank/DDBJ databases">
        <title>Genomic Encyclopedia of Type Strains, Phase IV (KMG-IV): sequencing the most valuable type-strain genomes for metagenomic binning, comparative biology and taxonomic classification.</title>
        <authorList>
            <person name="Goeker M."/>
        </authorList>
    </citation>
    <scope>NUCLEOTIDE SEQUENCE [LARGE SCALE GENOMIC DNA]</scope>
    <source>
        <strain evidence="1 2">DSM 44684</strain>
    </source>
</reference>
<dbReference type="AlphaFoldDB" id="A0A4R1FXV3"/>
<dbReference type="RefSeq" id="WP_132369887.1">
    <property type="nucleotide sequence ID" value="NZ_SMFR01000002.1"/>
</dbReference>
<gene>
    <name evidence="1" type="ORF">DFR71_3705</name>
</gene>
<accession>A0A4R1FXV3</accession>
<sequence>MSEGFILRTTEPDVVIQIHWTDVGGECLDLFYEACASAARRFIIAFNAEHANGNATVRGRTDALLLPRLPCERNWVIP</sequence>